<keyword evidence="2 4" id="KW-1133">Transmembrane helix</keyword>
<dbReference type="SUPFAM" id="SSF103473">
    <property type="entry name" value="MFS general substrate transporter"/>
    <property type="match status" value="1"/>
</dbReference>
<dbReference type="AlphaFoldDB" id="A0A926S585"/>
<feature type="transmembrane region" description="Helical" evidence="4">
    <location>
        <begin position="85"/>
        <end position="105"/>
    </location>
</feature>
<gene>
    <name evidence="6" type="ORF">HK439_06345</name>
</gene>
<evidence type="ECO:0000256" key="1">
    <source>
        <dbReference type="ARBA" id="ARBA00022692"/>
    </source>
</evidence>
<reference evidence="6" key="1">
    <citation type="submission" date="2020-05" db="EMBL/GenBank/DDBJ databases">
        <title>Identification of trans-AT polyketide cluster in two marine bacteria, producers of a novel glutaramide-containing polyketide sesbanimide D and analogs.</title>
        <authorList>
            <person name="Kacar D."/>
            <person name="Rodriguez P."/>
            <person name="Canedo L."/>
            <person name="Gonzalez E."/>
            <person name="Galan B."/>
            <person name="De La Calle F."/>
            <person name="Garcia J.L."/>
        </authorList>
    </citation>
    <scope>NUCLEOTIDE SEQUENCE</scope>
    <source>
        <strain evidence="6">PHM038</strain>
    </source>
</reference>
<dbReference type="PANTHER" id="PTHR11360:SF284">
    <property type="entry name" value="EG:103B4.3 PROTEIN-RELATED"/>
    <property type="match status" value="1"/>
</dbReference>
<evidence type="ECO:0000256" key="4">
    <source>
        <dbReference type="SAM" id="Phobius"/>
    </source>
</evidence>
<dbReference type="InterPro" id="IPR036259">
    <property type="entry name" value="MFS_trans_sf"/>
</dbReference>
<evidence type="ECO:0000259" key="5">
    <source>
        <dbReference type="PROSITE" id="PS50850"/>
    </source>
</evidence>
<keyword evidence="1 4" id="KW-0812">Transmembrane</keyword>
<feature type="transmembrane region" description="Helical" evidence="4">
    <location>
        <begin position="353"/>
        <end position="373"/>
    </location>
</feature>
<keyword evidence="3 4" id="KW-0472">Membrane</keyword>
<evidence type="ECO:0000256" key="3">
    <source>
        <dbReference type="ARBA" id="ARBA00023136"/>
    </source>
</evidence>
<dbReference type="EMBL" id="JABFCZ010000006">
    <property type="protein sequence ID" value="MBD1545875.1"/>
    <property type="molecule type" value="Genomic_DNA"/>
</dbReference>
<feature type="transmembrane region" description="Helical" evidence="4">
    <location>
        <begin position="111"/>
        <end position="133"/>
    </location>
</feature>
<sequence length="413" mass="43419">MTAGTTAAEKVSRDTVIIVTAGGIVLALAFGVRAVFGGVVQPLSDDLFGGRIEIFSLSIAIQNLVWGLAQPGFGMIADRYGDRPALWLGFVCYAAGMGVCVLGTTPLAQHLGAGVLVGMGISGTAFGTVLAVVGRVAPPDKRSFYLGVASAMGSAGQALLPLLVSWLIAWFDWRMTLVIVTGLLAPMALCIPFLRTGGHGVSEDDPVDLGQTVRRAFGHTSFTLLSAGFFVCGFHLAFITAHLPNFVQNFCTGTNLSPEELRGLGLRALALAGFANIFGTLFASRLGGRFPKPYVLAAIYALRALVILGFISFPVTPASVLVFGFVMGGLWLSTVPLTSALVLVMFGPRAMGTLFGFVFLSHQLGSFAGAWLGGVWFDRTGSYDMVWYVAIVLGIASAVIHLLVQERPAPVPA</sequence>
<dbReference type="Pfam" id="PF07690">
    <property type="entry name" value="MFS_1"/>
    <property type="match status" value="2"/>
</dbReference>
<dbReference type="InterPro" id="IPR050327">
    <property type="entry name" value="Proton-linked_MCT"/>
</dbReference>
<organism evidence="6 7">
    <name type="scientific">Roseibium aggregatum</name>
    <dbReference type="NCBI Taxonomy" id="187304"/>
    <lineage>
        <taxon>Bacteria</taxon>
        <taxon>Pseudomonadati</taxon>
        <taxon>Pseudomonadota</taxon>
        <taxon>Alphaproteobacteria</taxon>
        <taxon>Hyphomicrobiales</taxon>
        <taxon>Stappiaceae</taxon>
        <taxon>Roseibium</taxon>
    </lineage>
</organism>
<dbReference type="InterPro" id="IPR020846">
    <property type="entry name" value="MFS_dom"/>
</dbReference>
<name>A0A926S585_9HYPH</name>
<evidence type="ECO:0000256" key="2">
    <source>
        <dbReference type="ARBA" id="ARBA00022989"/>
    </source>
</evidence>
<comment type="caution">
    <text evidence="6">The sequence shown here is derived from an EMBL/GenBank/DDBJ whole genome shotgun (WGS) entry which is preliminary data.</text>
</comment>
<feature type="transmembrane region" description="Helical" evidence="4">
    <location>
        <begin position="294"/>
        <end position="315"/>
    </location>
</feature>
<dbReference type="RefSeq" id="WP_190290549.1">
    <property type="nucleotide sequence ID" value="NZ_JABFCZ010000006.1"/>
</dbReference>
<evidence type="ECO:0000313" key="7">
    <source>
        <dbReference type="Proteomes" id="UP000598467"/>
    </source>
</evidence>
<dbReference type="CDD" id="cd17355">
    <property type="entry name" value="MFS_YcxA_like"/>
    <property type="match status" value="1"/>
</dbReference>
<dbReference type="PROSITE" id="PS50850">
    <property type="entry name" value="MFS"/>
    <property type="match status" value="1"/>
</dbReference>
<feature type="transmembrane region" description="Helical" evidence="4">
    <location>
        <begin position="321"/>
        <end position="346"/>
    </location>
</feature>
<dbReference type="Proteomes" id="UP000598467">
    <property type="component" value="Unassembled WGS sequence"/>
</dbReference>
<accession>A0A926S585</accession>
<proteinExistence type="predicted"/>
<feature type="transmembrane region" description="Helical" evidence="4">
    <location>
        <begin position="264"/>
        <end position="282"/>
    </location>
</feature>
<feature type="transmembrane region" description="Helical" evidence="4">
    <location>
        <begin position="222"/>
        <end position="244"/>
    </location>
</feature>
<dbReference type="GO" id="GO:0022857">
    <property type="term" value="F:transmembrane transporter activity"/>
    <property type="evidence" value="ECO:0007669"/>
    <property type="project" value="InterPro"/>
</dbReference>
<dbReference type="InterPro" id="IPR011701">
    <property type="entry name" value="MFS"/>
</dbReference>
<feature type="transmembrane region" description="Helical" evidence="4">
    <location>
        <begin position="175"/>
        <end position="194"/>
    </location>
</feature>
<feature type="transmembrane region" description="Helical" evidence="4">
    <location>
        <begin position="385"/>
        <end position="404"/>
    </location>
</feature>
<feature type="transmembrane region" description="Helical" evidence="4">
    <location>
        <begin position="16"/>
        <end position="40"/>
    </location>
</feature>
<dbReference type="PANTHER" id="PTHR11360">
    <property type="entry name" value="MONOCARBOXYLATE TRANSPORTER"/>
    <property type="match status" value="1"/>
</dbReference>
<evidence type="ECO:0000313" key="6">
    <source>
        <dbReference type="EMBL" id="MBD1545875.1"/>
    </source>
</evidence>
<feature type="domain" description="Major facilitator superfamily (MFS) profile" evidence="5">
    <location>
        <begin position="15"/>
        <end position="408"/>
    </location>
</feature>
<dbReference type="Gene3D" id="1.20.1250.20">
    <property type="entry name" value="MFS general substrate transporter like domains"/>
    <property type="match status" value="1"/>
</dbReference>
<feature type="transmembrane region" description="Helical" evidence="4">
    <location>
        <begin position="145"/>
        <end position="169"/>
    </location>
</feature>
<protein>
    <submittedName>
        <fullName evidence="6">MFS transporter</fullName>
    </submittedName>
</protein>